<dbReference type="NCBIfam" id="NF003740">
    <property type="entry name" value="PRK05337.1"/>
    <property type="match status" value="1"/>
</dbReference>
<dbReference type="RefSeq" id="WP_085027826.1">
    <property type="nucleotide sequence ID" value="NZ_CP020772.1"/>
</dbReference>
<dbReference type="GO" id="GO:0005975">
    <property type="term" value="P:carbohydrate metabolic process"/>
    <property type="evidence" value="ECO:0007669"/>
    <property type="project" value="InterPro"/>
</dbReference>
<dbReference type="PANTHER" id="PTHR30480">
    <property type="entry name" value="BETA-HEXOSAMINIDASE-RELATED"/>
    <property type="match status" value="1"/>
</dbReference>
<dbReference type="InterPro" id="IPR001764">
    <property type="entry name" value="Glyco_hydro_3_N"/>
</dbReference>
<reference evidence="7 8" key="1">
    <citation type="submission" date="2017-04" db="EMBL/GenBank/DDBJ databases">
        <title>The whole genome sequencing and assembly of Halobacillus mangrovi strain.</title>
        <authorList>
            <person name="Lee S.-J."/>
            <person name="Park M.-K."/>
            <person name="Kim J.-Y."/>
            <person name="Lee Y.-J."/>
            <person name="Yi H."/>
            <person name="Bahn Y.-S."/>
            <person name="Kim J.F."/>
            <person name="Lee D.-W."/>
        </authorList>
    </citation>
    <scope>NUCLEOTIDE SEQUENCE [LARGE SCALE GENOMIC DNA]</scope>
    <source>
        <strain evidence="7 8">KTB 131</strain>
    </source>
</reference>
<comment type="similarity">
    <text evidence="2">Belongs to the glycosyl hydrolase 3 family.</text>
</comment>
<evidence type="ECO:0000259" key="6">
    <source>
        <dbReference type="Pfam" id="PF00933"/>
    </source>
</evidence>
<accession>A0A1W5ZRF6</accession>
<dbReference type="InterPro" id="IPR017853">
    <property type="entry name" value="GH"/>
</dbReference>
<comment type="catalytic activity">
    <reaction evidence="1">
        <text>Hydrolysis of terminal non-reducing N-acetyl-D-hexosamine residues in N-acetyl-beta-D-hexosaminides.</text>
        <dbReference type="EC" id="3.2.1.52"/>
    </reaction>
</comment>
<dbReference type="PANTHER" id="PTHR30480:SF13">
    <property type="entry name" value="BETA-HEXOSAMINIDASE"/>
    <property type="match status" value="1"/>
</dbReference>
<organism evidence="7 8">
    <name type="scientific">Halobacillus mangrovi</name>
    <dbReference type="NCBI Taxonomy" id="402384"/>
    <lineage>
        <taxon>Bacteria</taxon>
        <taxon>Bacillati</taxon>
        <taxon>Bacillota</taxon>
        <taxon>Bacilli</taxon>
        <taxon>Bacillales</taxon>
        <taxon>Bacillaceae</taxon>
        <taxon>Halobacillus</taxon>
    </lineage>
</organism>
<proteinExistence type="inferred from homology"/>
<evidence type="ECO:0000256" key="5">
    <source>
        <dbReference type="ARBA" id="ARBA00023295"/>
    </source>
</evidence>
<evidence type="ECO:0000256" key="3">
    <source>
        <dbReference type="ARBA" id="ARBA00012663"/>
    </source>
</evidence>
<dbReference type="OrthoDB" id="9805821at2"/>
<protein>
    <recommendedName>
        <fullName evidence="3">beta-N-acetylhexosaminidase</fullName>
        <ecNumber evidence="3">3.2.1.52</ecNumber>
    </recommendedName>
</protein>
<dbReference type="InterPro" id="IPR050226">
    <property type="entry name" value="NagZ_Beta-hexosaminidase"/>
</dbReference>
<dbReference type="EC" id="3.2.1.52" evidence="3"/>
<dbReference type="STRING" id="402384.HM131_03070"/>
<keyword evidence="8" id="KW-1185">Reference proteome</keyword>
<name>A0A1W5ZRF6_9BACI</name>
<dbReference type="GO" id="GO:0009254">
    <property type="term" value="P:peptidoglycan turnover"/>
    <property type="evidence" value="ECO:0007669"/>
    <property type="project" value="TreeGrafter"/>
</dbReference>
<evidence type="ECO:0000256" key="1">
    <source>
        <dbReference type="ARBA" id="ARBA00001231"/>
    </source>
</evidence>
<sequence length="421" mass="45999">MKPLIIIIGALVVIGLTFTLVNSQSSPQEEKEKAKTAASHSKHLWKETSLATPELKPAVSATVSKMPLEERITQLFYVGVEGTTLTPSEEKMIADGKVGGVIFLGRNIQNSDQFQSLVNGVKKANATNPTPLFLGVDEEGGRVSRIPTPLKKLPSSYEIGAENDPELAFTAGELLARKVKAFGLNMNFAPVLDINNNPDNQVIGDRSFGDTPKRVTQMGVAEMKGIQSEGIIPVLKHFPGHGDTSVDSHVNLPVIEKSMSQIDDFELNPFKEAIDQGADAVMTAHILFPELDEEQPATFSSTIIQNLLREKADFDGLVITDDMGMGAISKNFGTNEAAINAIQAGSDMVLLTDTRNKNFNRVKEALLKAVKEGAISEKQIDDSVTRILRTKEKYNLSKDSRTDIDIEKLNEQITKLRNETN</sequence>
<dbReference type="SUPFAM" id="SSF51445">
    <property type="entry name" value="(Trans)glycosidases"/>
    <property type="match status" value="1"/>
</dbReference>
<evidence type="ECO:0000256" key="4">
    <source>
        <dbReference type="ARBA" id="ARBA00022801"/>
    </source>
</evidence>
<dbReference type="EMBL" id="CP020772">
    <property type="protein sequence ID" value="ARI75869.1"/>
    <property type="molecule type" value="Genomic_DNA"/>
</dbReference>
<feature type="domain" description="Glycoside hydrolase family 3 N-terminal" evidence="6">
    <location>
        <begin position="68"/>
        <end position="389"/>
    </location>
</feature>
<gene>
    <name evidence="7" type="ORF">HM131_03070</name>
</gene>
<evidence type="ECO:0000313" key="7">
    <source>
        <dbReference type="EMBL" id="ARI75869.1"/>
    </source>
</evidence>
<keyword evidence="4" id="KW-0378">Hydrolase</keyword>
<dbReference type="GO" id="GO:0004563">
    <property type="term" value="F:beta-N-acetylhexosaminidase activity"/>
    <property type="evidence" value="ECO:0007669"/>
    <property type="project" value="UniProtKB-EC"/>
</dbReference>
<dbReference type="Gene3D" id="3.20.20.300">
    <property type="entry name" value="Glycoside hydrolase, family 3, N-terminal domain"/>
    <property type="match status" value="1"/>
</dbReference>
<dbReference type="Proteomes" id="UP000192527">
    <property type="component" value="Chromosome"/>
</dbReference>
<dbReference type="PROSITE" id="PS00775">
    <property type="entry name" value="GLYCOSYL_HYDROL_F3"/>
    <property type="match status" value="1"/>
</dbReference>
<dbReference type="InterPro" id="IPR036962">
    <property type="entry name" value="Glyco_hydro_3_N_sf"/>
</dbReference>
<evidence type="ECO:0000256" key="2">
    <source>
        <dbReference type="ARBA" id="ARBA00005336"/>
    </source>
</evidence>
<keyword evidence="5" id="KW-0326">Glycosidase</keyword>
<dbReference type="Pfam" id="PF00933">
    <property type="entry name" value="Glyco_hydro_3"/>
    <property type="match status" value="1"/>
</dbReference>
<dbReference type="InterPro" id="IPR019800">
    <property type="entry name" value="Glyco_hydro_3_AS"/>
</dbReference>
<dbReference type="KEGG" id="hmn:HM131_03070"/>
<evidence type="ECO:0000313" key="8">
    <source>
        <dbReference type="Proteomes" id="UP000192527"/>
    </source>
</evidence>
<dbReference type="AlphaFoldDB" id="A0A1W5ZRF6"/>